<dbReference type="Pfam" id="PF17678">
    <property type="entry name" value="Glyco_hydro_92N"/>
    <property type="match status" value="1"/>
</dbReference>
<evidence type="ECO:0000256" key="2">
    <source>
        <dbReference type="ARBA" id="ARBA00011245"/>
    </source>
</evidence>
<dbReference type="PANTHER" id="PTHR12143:SF39">
    <property type="entry name" value="SECRETED PROTEIN"/>
    <property type="match status" value="1"/>
</dbReference>
<dbReference type="GO" id="GO:0005829">
    <property type="term" value="C:cytosol"/>
    <property type="evidence" value="ECO:0007669"/>
    <property type="project" value="TreeGrafter"/>
</dbReference>
<dbReference type="InterPro" id="IPR041371">
    <property type="entry name" value="GH92_N"/>
</dbReference>
<evidence type="ECO:0000256" key="1">
    <source>
        <dbReference type="ARBA" id="ARBA00001913"/>
    </source>
</evidence>
<gene>
    <name evidence="6" type="ORF">EKH83_10095</name>
</gene>
<protein>
    <submittedName>
        <fullName evidence="6">Alpha-mannosidase</fullName>
    </submittedName>
</protein>
<dbReference type="Gene3D" id="3.30.2080.10">
    <property type="entry name" value="GH92 mannosidase domain"/>
    <property type="match status" value="1"/>
</dbReference>
<dbReference type="GO" id="GO:0005975">
    <property type="term" value="P:carbohydrate metabolic process"/>
    <property type="evidence" value="ECO:0007669"/>
    <property type="project" value="InterPro"/>
</dbReference>
<dbReference type="InterPro" id="IPR050883">
    <property type="entry name" value="PNGase"/>
</dbReference>
<dbReference type="PANTHER" id="PTHR12143">
    <property type="entry name" value="PEPTIDE N-GLYCANASE PNGASE -RELATED"/>
    <property type="match status" value="1"/>
</dbReference>
<dbReference type="Gene3D" id="1.20.1610.10">
    <property type="entry name" value="alpha-1,2-mannosidases domains"/>
    <property type="match status" value="1"/>
</dbReference>
<dbReference type="EMBL" id="RXOC01000005">
    <property type="protein sequence ID" value="RXF70216.1"/>
    <property type="molecule type" value="Genomic_DNA"/>
</dbReference>
<accession>A0A4Q0MBS7</accession>
<dbReference type="Pfam" id="PF07971">
    <property type="entry name" value="Glyco_hydro_92"/>
    <property type="match status" value="2"/>
</dbReference>
<dbReference type="RefSeq" id="WP_128769289.1">
    <property type="nucleotide sequence ID" value="NZ_RXOC01000005.1"/>
</dbReference>
<evidence type="ECO:0000313" key="6">
    <source>
        <dbReference type="EMBL" id="RXF70216.1"/>
    </source>
</evidence>
<dbReference type="SUPFAM" id="SSF48208">
    <property type="entry name" value="Six-hairpin glycosidases"/>
    <property type="match status" value="1"/>
</dbReference>
<dbReference type="Gene3D" id="1.20.1050.60">
    <property type="entry name" value="alpha-1,2-mannosidase"/>
    <property type="match status" value="1"/>
</dbReference>
<comment type="cofactor">
    <cofactor evidence="1">
        <name>Ca(2+)</name>
        <dbReference type="ChEBI" id="CHEBI:29108"/>
    </cofactor>
</comment>
<name>A0A4Q0MBS7_9SPHI</name>
<keyword evidence="3" id="KW-0106">Calcium</keyword>
<comment type="caution">
    <text evidence="6">The sequence shown here is derived from an EMBL/GenBank/DDBJ whole genome shotgun (WGS) entry which is preliminary data.</text>
</comment>
<reference evidence="6 7" key="1">
    <citation type="submission" date="2018-12" db="EMBL/GenBank/DDBJ databases">
        <title>The Draft Genome Sequence of the Soil Bacterium Pedobacter tournemirensis R1.</title>
        <authorList>
            <person name="He J."/>
        </authorList>
    </citation>
    <scope>NUCLEOTIDE SEQUENCE [LARGE SCALE GENOMIC DNA]</scope>
    <source>
        <strain evidence="6 7">R1</strain>
    </source>
</reference>
<sequence length="701" mass="79676">MIRINSTLTGIAFFFALCLFFICPTGYLAAQPVKNSLQKDAASLVNVFLGTSGDHGQMSPAASYPFSMLSIGPQTYPNTHTGYEYNAKKFLGFTHNRFEGVGCTGSGGLILIKPFIGQSPDSELIKSAQSASPGFYSVSFTNRITAELSVFHKSGMHRYQFPEGEKGFSIDLRHSLSNGFVNEEHRIERNTLSGWVDAKTTCSAGKYRLYYFAEFNKGINLQEQGNHKLLGKLQPDMRSAEIRIALSSVSIDYAKASLFSNDFDALKQKSANEWNSLLNTIKVKGEPEREKLFYSLLYRAVQSPYVISEKDGIYKGTNGTEQHSSDIRYNGWAVWDNYRTQLPLLSIAWPERYKGISASLADLYRFGKKDYATQNEPSNTVRTEHTIVVLLDAYRKGYKVEFSKIIDSLIKEVDGLDFSRPDKALESSYDAWALSEILGILKKKELSEKYKQKALQYKEYWNKDFKDLSRPDIDRMQARGLYQGTIWQYRWFVPFDVKGLIELTGGDKEYTSQLDRFFENDYYNHANEPDLQVPLMYNASPEPWKSQALMHQLAADTVVQYYFNDNSRGIDPFVDVIYKNEPAAYIRTMDDDAGAMSAWYVFAACGFSPACVGWPVYYLNLPLFQSVQFSWPGRKPFTIKVENYSPGNRYIGKVILNGKELNRNYITHEEIMSGGTIVFEASGTPVKNWGIKEQWISQVDK</sequence>
<evidence type="ECO:0000259" key="5">
    <source>
        <dbReference type="Pfam" id="PF17678"/>
    </source>
</evidence>
<dbReference type="InterPro" id="IPR014718">
    <property type="entry name" value="GH-type_carb-bd"/>
</dbReference>
<dbReference type="Proteomes" id="UP000290848">
    <property type="component" value="Unassembled WGS sequence"/>
</dbReference>
<feature type="domain" description="Glycosyl hydrolase family 92" evidence="4">
    <location>
        <begin position="260"/>
        <end position="411"/>
    </location>
</feature>
<dbReference type="GO" id="GO:0030246">
    <property type="term" value="F:carbohydrate binding"/>
    <property type="evidence" value="ECO:0007669"/>
    <property type="project" value="InterPro"/>
</dbReference>
<proteinExistence type="predicted"/>
<dbReference type="GO" id="GO:0000224">
    <property type="term" value="F:peptide-N4-(N-acetyl-beta-glucosaminyl)asparagine amidase activity"/>
    <property type="evidence" value="ECO:0007669"/>
    <property type="project" value="TreeGrafter"/>
</dbReference>
<evidence type="ECO:0000313" key="7">
    <source>
        <dbReference type="Proteomes" id="UP000290848"/>
    </source>
</evidence>
<feature type="domain" description="Glycosyl hydrolase family 92 N-terminal" evidence="5">
    <location>
        <begin position="44"/>
        <end position="220"/>
    </location>
</feature>
<dbReference type="GO" id="GO:0006516">
    <property type="term" value="P:glycoprotein catabolic process"/>
    <property type="evidence" value="ECO:0007669"/>
    <property type="project" value="TreeGrafter"/>
</dbReference>
<dbReference type="AlphaFoldDB" id="A0A4Q0MBS7"/>
<feature type="domain" description="Glycosyl hydrolase family 92" evidence="4">
    <location>
        <begin position="423"/>
        <end position="680"/>
    </location>
</feature>
<dbReference type="InterPro" id="IPR008928">
    <property type="entry name" value="6-hairpin_glycosidase_sf"/>
</dbReference>
<comment type="subunit">
    <text evidence="2">Monomer.</text>
</comment>
<evidence type="ECO:0000256" key="3">
    <source>
        <dbReference type="ARBA" id="ARBA00022837"/>
    </source>
</evidence>
<organism evidence="6 7">
    <name type="scientific">Arcticibacter tournemirensis</name>
    <dbReference type="NCBI Taxonomy" id="699437"/>
    <lineage>
        <taxon>Bacteria</taxon>
        <taxon>Pseudomonadati</taxon>
        <taxon>Bacteroidota</taxon>
        <taxon>Sphingobacteriia</taxon>
        <taxon>Sphingobacteriales</taxon>
        <taxon>Sphingobacteriaceae</taxon>
        <taxon>Arcticibacter</taxon>
    </lineage>
</organism>
<dbReference type="Gene3D" id="2.70.98.10">
    <property type="match status" value="1"/>
</dbReference>
<dbReference type="InterPro" id="IPR012939">
    <property type="entry name" value="Glyco_hydro_92"/>
</dbReference>
<evidence type="ECO:0000259" key="4">
    <source>
        <dbReference type="Pfam" id="PF07971"/>
    </source>
</evidence>